<keyword evidence="15" id="KW-0999">Mitochondrion inner membrane</keyword>
<feature type="transmembrane region" description="Helical" evidence="16">
    <location>
        <begin position="341"/>
        <end position="363"/>
    </location>
</feature>
<feature type="transmembrane region" description="Helical" evidence="16">
    <location>
        <begin position="106"/>
        <end position="128"/>
    </location>
</feature>
<keyword evidence="8 15" id="KW-0479">Metal-binding</keyword>
<evidence type="ECO:0000256" key="9">
    <source>
        <dbReference type="ARBA" id="ARBA00022967"/>
    </source>
</evidence>
<feature type="transmembrane region" description="Helical" evidence="16">
    <location>
        <begin position="419"/>
        <end position="438"/>
    </location>
</feature>
<keyword evidence="6 15" id="KW-0679">Respiratory chain</keyword>
<comment type="catalytic activity">
    <reaction evidence="15">
        <text>4 Fe(II)-[cytochrome c] + O2 + 8 H(+)(in) = 4 Fe(III)-[cytochrome c] + 2 H2O + 4 H(+)(out)</text>
        <dbReference type="Rhea" id="RHEA:11436"/>
        <dbReference type="Rhea" id="RHEA-COMP:10350"/>
        <dbReference type="Rhea" id="RHEA-COMP:14399"/>
        <dbReference type="ChEBI" id="CHEBI:15377"/>
        <dbReference type="ChEBI" id="CHEBI:15378"/>
        <dbReference type="ChEBI" id="CHEBI:15379"/>
        <dbReference type="ChEBI" id="CHEBI:29033"/>
        <dbReference type="ChEBI" id="CHEBI:29034"/>
        <dbReference type="EC" id="7.1.1.9"/>
    </reaction>
</comment>
<keyword evidence="5 15" id="KW-0349">Heme</keyword>
<dbReference type="GeneID" id="20005728"/>
<dbReference type="GO" id="GO:0020037">
    <property type="term" value="F:heme binding"/>
    <property type="evidence" value="ECO:0007669"/>
    <property type="project" value="InterPro"/>
</dbReference>
<evidence type="ECO:0000256" key="4">
    <source>
        <dbReference type="ARBA" id="ARBA00022448"/>
    </source>
</evidence>
<dbReference type="GO" id="GO:0004129">
    <property type="term" value="F:cytochrome-c oxidase activity"/>
    <property type="evidence" value="ECO:0007669"/>
    <property type="project" value="UniProtKB-EC"/>
</dbReference>
<feature type="transmembrane region" description="Helical" evidence="16">
    <location>
        <begin position="458"/>
        <end position="478"/>
    </location>
</feature>
<comment type="subcellular location">
    <subcellularLocation>
        <location evidence="1">Membrane</location>
        <topology evidence="1">Multi-pass membrane protein</topology>
    </subcellularLocation>
    <subcellularLocation>
        <location evidence="15">Mitochondrion inner membrane</location>
        <topology evidence="15">Multi-pass membrane protein</topology>
    </subcellularLocation>
</comment>
<proteinExistence type="inferred from homology"/>
<evidence type="ECO:0000256" key="2">
    <source>
        <dbReference type="ARBA" id="ARBA00004673"/>
    </source>
</evidence>
<keyword evidence="13 15" id="KW-0186">Copper</keyword>
<dbReference type="CDD" id="cd01663">
    <property type="entry name" value="Cyt_c_Oxidase_I"/>
    <property type="match status" value="1"/>
</dbReference>
<feature type="transmembrane region" description="Helical" evidence="16">
    <location>
        <begin position="189"/>
        <end position="216"/>
    </location>
</feature>
<dbReference type="KEGG" id="gsl:JL72_p19"/>
<evidence type="ECO:0000256" key="8">
    <source>
        <dbReference type="ARBA" id="ARBA00022723"/>
    </source>
</evidence>
<evidence type="ECO:0000256" key="12">
    <source>
        <dbReference type="ARBA" id="ARBA00023004"/>
    </source>
</evidence>
<evidence type="ECO:0000256" key="10">
    <source>
        <dbReference type="ARBA" id="ARBA00022982"/>
    </source>
</evidence>
<feature type="transmembrane region" description="Helical" evidence="16">
    <location>
        <begin position="308"/>
        <end position="329"/>
    </location>
</feature>
<dbReference type="RefSeq" id="YP_009051198.1">
    <property type="nucleotide sequence ID" value="NC_024666.1"/>
</dbReference>
<dbReference type="InterPro" id="IPR033944">
    <property type="entry name" value="Cyt_c_oxase_su1_dom"/>
</dbReference>
<dbReference type="FunFam" id="1.20.210.10:FF:000004">
    <property type="entry name" value="Cytochrome c oxidase subunit 1"/>
    <property type="match status" value="1"/>
</dbReference>
<protein>
    <recommendedName>
        <fullName evidence="15">Cytochrome c oxidase subunit 1</fullName>
        <ecNumber evidence="15">7.1.1.9</ecNumber>
    </recommendedName>
</protein>
<evidence type="ECO:0000256" key="3">
    <source>
        <dbReference type="ARBA" id="ARBA00009578"/>
    </source>
</evidence>
<gene>
    <name evidence="18" type="primary">cox1</name>
</gene>
<reference evidence="18" key="1">
    <citation type="journal article" date="2015" name="Genome Biol. Evol.">
        <title>Extreme features of the Galdieria sulphuraria organellar genomes: a consequence of polyextremophily?</title>
        <authorList>
            <person name="Jain K."/>
            <person name="Krause K."/>
            <person name="Grewe F."/>
            <person name="Nelson G.F."/>
            <person name="Weber A.P."/>
            <person name="Christensen A.C."/>
            <person name="Mower J.P."/>
        </authorList>
    </citation>
    <scope>NUCLEOTIDE SEQUENCE</scope>
    <source>
        <strain evidence="18">074W</strain>
    </source>
</reference>
<evidence type="ECO:0000256" key="11">
    <source>
        <dbReference type="ARBA" id="ARBA00022989"/>
    </source>
</evidence>
<organism evidence="18">
    <name type="scientific">Galdieria sulphuraria</name>
    <name type="common">Red alga</name>
    <dbReference type="NCBI Taxonomy" id="130081"/>
    <lineage>
        <taxon>Eukaryota</taxon>
        <taxon>Rhodophyta</taxon>
        <taxon>Bangiophyceae</taxon>
        <taxon>Galdieriales</taxon>
        <taxon>Galdieriaceae</taxon>
        <taxon>Galdieria</taxon>
    </lineage>
</organism>
<dbReference type="InterPro" id="IPR023616">
    <property type="entry name" value="Cyt_c_oxase-like_su1_dom"/>
</dbReference>
<dbReference type="InterPro" id="IPR023615">
    <property type="entry name" value="Cyt_c_Oxase_su1_BS"/>
</dbReference>
<dbReference type="PRINTS" id="PR01165">
    <property type="entry name" value="CYCOXIDASEI"/>
</dbReference>
<feature type="transmembrane region" description="Helical" evidence="16">
    <location>
        <begin position="272"/>
        <end position="296"/>
    </location>
</feature>
<keyword evidence="9" id="KW-1278">Translocase</keyword>
<evidence type="ECO:0000256" key="14">
    <source>
        <dbReference type="ARBA" id="ARBA00023136"/>
    </source>
</evidence>
<evidence type="ECO:0000256" key="6">
    <source>
        <dbReference type="ARBA" id="ARBA00022660"/>
    </source>
</evidence>
<evidence type="ECO:0000259" key="17">
    <source>
        <dbReference type="PROSITE" id="PS50855"/>
    </source>
</evidence>
<evidence type="ECO:0000313" key="18">
    <source>
        <dbReference type="EMBL" id="AIG92644.1"/>
    </source>
</evidence>
<dbReference type="GO" id="GO:0005743">
    <property type="term" value="C:mitochondrial inner membrane"/>
    <property type="evidence" value="ECO:0007669"/>
    <property type="project" value="UniProtKB-SubCell"/>
</dbReference>
<feature type="transmembrane region" description="Helical" evidence="16">
    <location>
        <begin position="148"/>
        <end position="168"/>
    </location>
</feature>
<dbReference type="GO" id="GO:0046872">
    <property type="term" value="F:metal ion binding"/>
    <property type="evidence" value="ECO:0007669"/>
    <property type="project" value="UniProtKB-KW"/>
</dbReference>
<dbReference type="SUPFAM" id="SSF81442">
    <property type="entry name" value="Cytochrome c oxidase subunit I-like"/>
    <property type="match status" value="1"/>
</dbReference>
<feature type="transmembrane region" description="Helical" evidence="16">
    <location>
        <begin position="240"/>
        <end position="260"/>
    </location>
</feature>
<dbReference type="Pfam" id="PF00115">
    <property type="entry name" value="COX1"/>
    <property type="match status" value="1"/>
</dbReference>
<dbReference type="InterPro" id="IPR036927">
    <property type="entry name" value="Cyt_c_oxase-like_su1_sf"/>
</dbReference>
<dbReference type="EMBL" id="KJ700460">
    <property type="protein sequence ID" value="AIG92644.1"/>
    <property type="molecule type" value="Genomic_DNA"/>
</dbReference>
<dbReference type="Gene3D" id="1.20.210.10">
    <property type="entry name" value="Cytochrome c oxidase-like, subunit I domain"/>
    <property type="match status" value="1"/>
</dbReference>
<comment type="function">
    <text evidence="15">Component of the cytochrome c oxidase, the last enzyme in the mitochondrial electron transport chain which drives oxidative phosphorylation. The respiratory chain contains 3 multisubunit complexes succinate dehydrogenase (complex II, CII), ubiquinol-cytochrome c oxidoreductase (cytochrome b-c1 complex, complex III, CIII) and cytochrome c oxidase (complex IV, CIV), that cooperate to transfer electrons derived from NADH and succinate to molecular oxygen, creating an electrochemical gradient over the inner membrane that drives transmembrane transport and the ATP synthase. Cytochrome c oxidase is the component of the respiratory chain that catalyzes the reduction of oxygen to water. Electrons originating from reduced cytochrome c in the intermembrane space (IMS) are transferred via the dinuclear copper A center (CU(A)) of subunit 2 and heme A of subunit 1 to the active site in subunit 1, a binuclear center (BNC) formed by heme A3 and copper B (CU(B)). The BNC reduces molecular oxygen to 2 water molecules using 4 electrons from cytochrome c in the IMS and 4 protons from the mitochondrial matrix.</text>
</comment>
<evidence type="ECO:0000256" key="15">
    <source>
        <dbReference type="RuleBase" id="RU000369"/>
    </source>
</evidence>
<dbReference type="InterPro" id="IPR000883">
    <property type="entry name" value="Cyt_C_Oxase_1"/>
</dbReference>
<dbReference type="EC" id="7.1.1.9" evidence="15"/>
<geneLocation type="mitochondrion" evidence="18"/>
<evidence type="ECO:0000256" key="16">
    <source>
        <dbReference type="SAM" id="Phobius"/>
    </source>
</evidence>
<feature type="transmembrane region" description="Helical" evidence="16">
    <location>
        <begin position="21"/>
        <end position="40"/>
    </location>
</feature>
<dbReference type="GO" id="GO:0006123">
    <property type="term" value="P:mitochondrial electron transport, cytochrome c to oxygen"/>
    <property type="evidence" value="ECO:0007669"/>
    <property type="project" value="TreeGrafter"/>
</dbReference>
<keyword evidence="7 15" id="KW-0812">Transmembrane</keyword>
<keyword evidence="4 15" id="KW-0813">Transport</keyword>
<feature type="domain" description="Cytochrome oxidase subunit I profile" evidence="17">
    <location>
        <begin position="1"/>
        <end position="498"/>
    </location>
</feature>
<evidence type="ECO:0000256" key="13">
    <source>
        <dbReference type="ARBA" id="ARBA00023008"/>
    </source>
</evidence>
<evidence type="ECO:0000256" key="1">
    <source>
        <dbReference type="ARBA" id="ARBA00004141"/>
    </source>
</evidence>
<dbReference type="PANTHER" id="PTHR10422">
    <property type="entry name" value="CYTOCHROME C OXIDASE SUBUNIT 1"/>
    <property type="match status" value="1"/>
</dbReference>
<dbReference type="UniPathway" id="UPA00705"/>
<name>A0A075W861_GALSU</name>
<keyword evidence="10 15" id="KW-0249">Electron transport</keyword>
<dbReference type="GO" id="GO:0045277">
    <property type="term" value="C:respiratory chain complex IV"/>
    <property type="evidence" value="ECO:0007669"/>
    <property type="project" value="InterPro"/>
</dbReference>
<feature type="transmembrane region" description="Helical" evidence="16">
    <location>
        <begin position="375"/>
        <end position="398"/>
    </location>
</feature>
<keyword evidence="11 16" id="KW-1133">Transmembrane helix</keyword>
<evidence type="ECO:0000256" key="5">
    <source>
        <dbReference type="ARBA" id="ARBA00022617"/>
    </source>
</evidence>
<dbReference type="PROSITE" id="PS50855">
    <property type="entry name" value="COX1"/>
    <property type="match status" value="1"/>
</dbReference>
<keyword evidence="12 15" id="KW-0408">Iron</keyword>
<dbReference type="AlphaFoldDB" id="A0A075W861"/>
<dbReference type="GO" id="GO:0015990">
    <property type="term" value="P:electron transport coupled proton transport"/>
    <property type="evidence" value="ECO:0007669"/>
    <property type="project" value="TreeGrafter"/>
</dbReference>
<comment type="similarity">
    <text evidence="3 15">Belongs to the heme-copper respiratory oxidase family.</text>
</comment>
<accession>A0A075W861</accession>
<dbReference type="PANTHER" id="PTHR10422:SF18">
    <property type="entry name" value="CYTOCHROME C OXIDASE SUBUNIT 1"/>
    <property type="match status" value="1"/>
</dbReference>
<keyword evidence="14 15" id="KW-0472">Membrane</keyword>
<dbReference type="PROSITE" id="PS00077">
    <property type="entry name" value="COX1_CUB"/>
    <property type="match status" value="1"/>
</dbReference>
<keyword evidence="15 18" id="KW-0496">Mitochondrion</keyword>
<evidence type="ECO:0000256" key="7">
    <source>
        <dbReference type="ARBA" id="ARBA00022692"/>
    </source>
</evidence>
<comment type="pathway">
    <text evidence="2 15">Energy metabolism; oxidative phosphorylation.</text>
</comment>
<feature type="transmembrane region" description="Helical" evidence="16">
    <location>
        <begin position="60"/>
        <end position="85"/>
    </location>
</feature>
<sequence length="519" mass="57731">MKWMRWWMRWVMTTNHKDIGTMYLIYGCWMGLMGAGISVIMRMELSNVGSSVLGGNGQLYNVLVTGHGVIMLLMVVMPVMFGGYGNWWVPIMIGAGDMAFPRLNNVSFWMMPVSTVLLVMSMLVEGGAGTGWTVYPPLSGLVGHSGGGVDLAIVSLHVTGLSTILGGINMLSTISNMRNEVMEWERMPLFVWCVGMTGVLGMLVMPVLAGGITMLLTDRNMGTSFYSAEGGGDAVLYEHLFWFFGHPEVYMLILPGFGIISQVISEYSRKEIFGYIGMVYAIIGIGIVGSVVWAHHMFTSGMDVDTKGYFMAASMIIAIPTGIKVFSWLGTMWEGRIVWSVSMKFASGFVVLFVIGGLTGLIVSNAGLDIAMHDTYYVVAHFHYVLSMGALFAIYAGYYYWTGKMTGVEYSEEGGKIHFWSTFIGVNVTFFPMHYLGLGGMPRRIGEYADGYEGWNRVASYGSIITVMSMVYWMWLVVKSWEKGKESEVEWEGRSIEWGMRRIGYHNWKEEVMLVKGMG</sequence>